<name>A0AA41QNL1_9HYPH</name>
<gene>
    <name evidence="1" type="ORF">ML536_13555</name>
</gene>
<evidence type="ECO:0000313" key="1">
    <source>
        <dbReference type="EMBL" id="MCI0127850.1"/>
    </source>
</evidence>
<dbReference type="EMBL" id="JALAZD010000001">
    <property type="protein sequence ID" value="MCI0127850.1"/>
    <property type="molecule type" value="Genomic_DNA"/>
</dbReference>
<organism evidence="1 2">
    <name type="scientific">Paradevosia shaoguanensis</name>
    <dbReference type="NCBI Taxonomy" id="1335043"/>
    <lineage>
        <taxon>Bacteria</taxon>
        <taxon>Pseudomonadati</taxon>
        <taxon>Pseudomonadota</taxon>
        <taxon>Alphaproteobacteria</taxon>
        <taxon>Hyphomicrobiales</taxon>
        <taxon>Devosiaceae</taxon>
        <taxon>Paradevosia</taxon>
    </lineage>
</organism>
<dbReference type="RefSeq" id="WP_281736189.1">
    <property type="nucleotide sequence ID" value="NZ_JAKETQ010000001.1"/>
</dbReference>
<comment type="caution">
    <text evidence="1">The sequence shown here is derived from an EMBL/GenBank/DDBJ whole genome shotgun (WGS) entry which is preliminary data.</text>
</comment>
<proteinExistence type="predicted"/>
<keyword evidence="2" id="KW-1185">Reference proteome</keyword>
<accession>A0AA41QNL1</accession>
<dbReference type="Proteomes" id="UP001156140">
    <property type="component" value="Unassembled WGS sequence"/>
</dbReference>
<protein>
    <submittedName>
        <fullName evidence="1">Uncharacterized protein</fullName>
    </submittedName>
</protein>
<dbReference type="AlphaFoldDB" id="A0AA41QNL1"/>
<evidence type="ECO:0000313" key="2">
    <source>
        <dbReference type="Proteomes" id="UP001156140"/>
    </source>
</evidence>
<sequence length="96" mass="10555">MTPRRLDAFERTALGKLAQVESLELGTQTVIGFGRPALERLCSLGLAQRVADAPTVYAITSDGYRCIYGMSQAEFEAHPANAKPPPLRQWQWPPVA</sequence>
<reference evidence="1" key="1">
    <citation type="submission" date="2022-03" db="EMBL/GenBank/DDBJ databases">
        <title>The complete genome sequence of a Methyloterrigena soli.</title>
        <authorList>
            <person name="Zi Z."/>
        </authorList>
    </citation>
    <scope>NUCLEOTIDE SEQUENCE</scope>
    <source>
        <strain evidence="1">M48</strain>
    </source>
</reference>